<gene>
    <name evidence="1" type="ORF">DY023_07810</name>
</gene>
<dbReference type="Proteomes" id="UP000262172">
    <property type="component" value="Unassembled WGS sequence"/>
</dbReference>
<accession>A0A371NVM6</accession>
<dbReference type="RefSeq" id="WP_116241782.1">
    <property type="nucleotide sequence ID" value="NZ_QUAB01000039.1"/>
</dbReference>
<evidence type="ECO:0008006" key="3">
    <source>
        <dbReference type="Google" id="ProtNLM"/>
    </source>
</evidence>
<reference evidence="1 2" key="1">
    <citation type="submission" date="2018-08" db="EMBL/GenBank/DDBJ databases">
        <title>Isolation, diversity and antifungal activity of Actinobacteria from cow dung.</title>
        <authorList>
            <person name="Ling L."/>
        </authorList>
    </citation>
    <scope>NUCLEOTIDE SEQUENCE [LARGE SCALE GENOMIC DNA]</scope>
    <source>
        <strain evidence="1 2">NEAU-LLE</strain>
    </source>
</reference>
<comment type="caution">
    <text evidence="1">The sequence shown here is derived from an EMBL/GenBank/DDBJ whole genome shotgun (WGS) entry which is preliminary data.</text>
</comment>
<dbReference type="OrthoDB" id="9025980at2"/>
<evidence type="ECO:0000313" key="1">
    <source>
        <dbReference type="EMBL" id="REJ05850.1"/>
    </source>
</evidence>
<organism evidence="1 2">
    <name type="scientific">Microbacterium bovistercoris</name>
    <dbReference type="NCBI Taxonomy" id="2293570"/>
    <lineage>
        <taxon>Bacteria</taxon>
        <taxon>Bacillati</taxon>
        <taxon>Actinomycetota</taxon>
        <taxon>Actinomycetes</taxon>
        <taxon>Micrococcales</taxon>
        <taxon>Microbacteriaceae</taxon>
        <taxon>Microbacterium</taxon>
    </lineage>
</organism>
<sequence length="464" mass="50728">MTALTLHSDSRELERIFAWAVAEARSHVVPGGRLERRDVSERSPRGSWPVLYRDAYWAGYRHRSGFYLRDFAHQAVGAHMLGWAQRNASMLAAFVRSADERHGGWPWWAINFDLRTPLAIDYRSADRFVRELPAAFELAETVQVLHRWTGDPALREHADAARRLVEDFADAHDVAPRNGVAEASGPGIFDGTASYNELPGVVLHEAGDGFAAQYAATLHAAALLAGTDAAPRLAARAARMLQHYASVWSRGPSGEVVCGWTTAGEPVTEWSRESTWFPLLKGLLVGDRAAGELDRVDALCRDAASAPRNVEALTYLPDLFFRHGRPDTAWRWMQHIHALRDEPHEVPEQGANGSYPEVSFTLLSQIALGMLGIEPDAAGGRLTVRPGLPADIGTVELRGLPFGRGAVSVRVTKSEVHVWNGTGKALRVAACEASGFRDPHLAEEADEGVVVVAGDGAVLRRGRR</sequence>
<dbReference type="AlphaFoldDB" id="A0A371NVM6"/>
<dbReference type="Gene3D" id="1.50.10.10">
    <property type="match status" value="1"/>
</dbReference>
<dbReference type="SUPFAM" id="SSF48208">
    <property type="entry name" value="Six-hairpin glycosidases"/>
    <property type="match status" value="1"/>
</dbReference>
<keyword evidence="2" id="KW-1185">Reference proteome</keyword>
<dbReference type="Gene3D" id="2.60.420.10">
    <property type="entry name" value="Maltose phosphorylase, domain 3"/>
    <property type="match status" value="1"/>
</dbReference>
<dbReference type="EMBL" id="QUAB01000039">
    <property type="protein sequence ID" value="REJ05850.1"/>
    <property type="molecule type" value="Genomic_DNA"/>
</dbReference>
<dbReference type="GO" id="GO:0005975">
    <property type="term" value="P:carbohydrate metabolic process"/>
    <property type="evidence" value="ECO:0007669"/>
    <property type="project" value="InterPro"/>
</dbReference>
<proteinExistence type="predicted"/>
<name>A0A371NVM6_9MICO</name>
<evidence type="ECO:0000313" key="2">
    <source>
        <dbReference type="Proteomes" id="UP000262172"/>
    </source>
</evidence>
<dbReference type="InterPro" id="IPR008928">
    <property type="entry name" value="6-hairpin_glycosidase_sf"/>
</dbReference>
<dbReference type="InterPro" id="IPR012341">
    <property type="entry name" value="6hp_glycosidase-like_sf"/>
</dbReference>
<protein>
    <recommendedName>
        <fullName evidence="3">Glycogen debranching enzyme C-terminal domain-containing protein</fullName>
    </recommendedName>
</protein>